<evidence type="ECO:0000256" key="4">
    <source>
        <dbReference type="ARBA" id="ARBA00022927"/>
    </source>
</evidence>
<feature type="domain" description="Sec39" evidence="6">
    <location>
        <begin position="13"/>
        <end position="828"/>
    </location>
</feature>
<feature type="compositionally biased region" description="Polar residues" evidence="5">
    <location>
        <begin position="898"/>
        <end position="911"/>
    </location>
</feature>
<dbReference type="InParanoid" id="K2S3R5"/>
<accession>K2S3R5</accession>
<feature type="compositionally biased region" description="Polar residues" evidence="5">
    <location>
        <begin position="720"/>
        <end position="737"/>
    </location>
</feature>
<reference evidence="7 8" key="1">
    <citation type="journal article" date="2012" name="BMC Genomics">
        <title>Tools to kill: Genome of one of the most destructive plant pathogenic fungi Macrophomina phaseolina.</title>
        <authorList>
            <person name="Islam M.S."/>
            <person name="Haque M.S."/>
            <person name="Islam M.M."/>
            <person name="Emdad E.M."/>
            <person name="Halim A."/>
            <person name="Hossen Q.M.M."/>
            <person name="Hossain M.Z."/>
            <person name="Ahmed B."/>
            <person name="Rahim S."/>
            <person name="Rahman M.S."/>
            <person name="Alam M.M."/>
            <person name="Hou S."/>
            <person name="Wan X."/>
            <person name="Saito J.A."/>
            <person name="Alam M."/>
        </authorList>
    </citation>
    <scope>NUCLEOTIDE SEQUENCE [LARGE SCALE GENOMIC DNA]</scope>
    <source>
        <strain evidence="7 8">MS6</strain>
    </source>
</reference>
<dbReference type="AlphaFoldDB" id="K2S3R5"/>
<dbReference type="PANTHER" id="PTHR40787:SF3">
    <property type="entry name" value="PROTEIN TRANSPORT PROTEIN SEC39"/>
    <property type="match status" value="1"/>
</dbReference>
<keyword evidence="3" id="KW-0256">Endoplasmic reticulum</keyword>
<dbReference type="Pfam" id="PF08314">
    <property type="entry name" value="Sec39"/>
    <property type="match status" value="1"/>
</dbReference>
<protein>
    <submittedName>
        <fullName evidence="7">Secretory pathway Sec39</fullName>
    </submittedName>
</protein>
<comment type="caution">
    <text evidence="7">The sequence shown here is derived from an EMBL/GenBank/DDBJ whole genome shotgun (WGS) entry which is preliminary data.</text>
</comment>
<evidence type="ECO:0000256" key="3">
    <source>
        <dbReference type="ARBA" id="ARBA00022824"/>
    </source>
</evidence>
<dbReference type="PANTHER" id="PTHR40787">
    <property type="entry name" value="SECRETED PROTEIN"/>
    <property type="match status" value="1"/>
</dbReference>
<gene>
    <name evidence="7" type="ORF">MPH_05603</name>
</gene>
<evidence type="ECO:0000256" key="2">
    <source>
        <dbReference type="ARBA" id="ARBA00022448"/>
    </source>
</evidence>
<comment type="subcellular location">
    <subcellularLocation>
        <location evidence="1">Endoplasmic reticulum</location>
    </subcellularLocation>
</comment>
<dbReference type="Proteomes" id="UP000007129">
    <property type="component" value="Unassembled WGS sequence"/>
</dbReference>
<dbReference type="GO" id="GO:0015031">
    <property type="term" value="P:protein transport"/>
    <property type="evidence" value="ECO:0007669"/>
    <property type="project" value="UniProtKB-KW"/>
</dbReference>
<feature type="region of interest" description="Disordered" evidence="5">
    <location>
        <begin position="720"/>
        <end position="740"/>
    </location>
</feature>
<evidence type="ECO:0000313" key="7">
    <source>
        <dbReference type="EMBL" id="EKG17149.1"/>
    </source>
</evidence>
<feature type="region of interest" description="Disordered" evidence="5">
    <location>
        <begin position="888"/>
        <end position="926"/>
    </location>
</feature>
<dbReference type="OrthoDB" id="3434013at2759"/>
<evidence type="ECO:0000313" key="8">
    <source>
        <dbReference type="Proteomes" id="UP000007129"/>
    </source>
</evidence>
<organism evidence="7 8">
    <name type="scientific">Macrophomina phaseolina (strain MS6)</name>
    <name type="common">Charcoal rot fungus</name>
    <dbReference type="NCBI Taxonomy" id="1126212"/>
    <lineage>
        <taxon>Eukaryota</taxon>
        <taxon>Fungi</taxon>
        <taxon>Dikarya</taxon>
        <taxon>Ascomycota</taxon>
        <taxon>Pezizomycotina</taxon>
        <taxon>Dothideomycetes</taxon>
        <taxon>Dothideomycetes incertae sedis</taxon>
        <taxon>Botryosphaeriales</taxon>
        <taxon>Botryosphaeriaceae</taxon>
        <taxon>Macrophomina</taxon>
    </lineage>
</organism>
<dbReference type="EMBL" id="AHHD01000254">
    <property type="protein sequence ID" value="EKG17149.1"/>
    <property type="molecule type" value="Genomic_DNA"/>
</dbReference>
<sequence>MASIPELSPAHCVLLATHYAAESNVDAVRTLSLARPDAFAPDVLLRIILTFLPESAEPSAYNIYAQEVASRLYLEQREKTEVDTTPVKDLSSSQARKRVDKLHLLPLAHASCADKDLDLLTTFLIHRAYRIDAETGLLALIPQLVDPFLDRSEYLRAWFISNVLPLLRLDFEYYPHAGSTASLESFTDLRGPQSIEILVGKAEAAEQDPSSDISLLARDLRGIVGPWVYGFDQRRERRIQDSMRPGASTGRGAAEQNYKGADPTPGAVNDRHDWEHVYAWMVRKASQRFDLISDAFEHWDGPQDVDLGGYEGPDYQGLDEDILQHLRLRYAQAAFCSVYSAESNTRDTVEAAHGLLVRLADLMEFDPPPDLASSVEMLPKVADHTSVLNKSSAIILQPDTLLNPDHPLTVPTLETFSLLQIFVYSAYILADLGQPISVNNLAKFRFHSDEDDQLQMVSKILKGLVNHPKADEELWRSARNKLIWLWNWGMDPGEQHAATGPGVFGKIERFSLEKEILISMIANGQFQLAIDTFIPDGVPRDHLQYQDIEDCVLSQVMQYYDNASNGNVTRGTMKKALDVMTAFQPYFSDSPAFLSTEALLAATHSLSFYSLTLQHGVPFKPVNIRISEDPVSLISKVLEQNPKSYSKLDDLITIGQNLVAARTLDTEGPMIEESIVDTEKHKRLASRRVIGMAVKAALAENDFETAYSFVVNRLNPSFDPTASKTASGRSGSQSTNAADDFERQTEDIAWRAALSAGSHRDTESSMVSSRASVAGSPSLRRLEQRLELLSQALLLAPPSELAEVLKAWRRCEEEMTALLAQENEEEERFNDQADRIVPGAFPSQAPYVQPRREVGRGATEEAPMGLFDVARGAAAAFSRTAFPLRAGAAAGSNGGQESGRSSLEASRNLSVAGSDPGSGDEGNRVRKRDMVANAVTGGLASGLGWVLGEFPVPQKLYVSVFGPFSSRANMLQVLLQ</sequence>
<name>K2S3R5_MACPH</name>
<dbReference type="HOGENOM" id="CLU_006056_0_0_1"/>
<evidence type="ECO:0000256" key="1">
    <source>
        <dbReference type="ARBA" id="ARBA00004240"/>
    </source>
</evidence>
<dbReference type="VEuPathDB" id="FungiDB:MPH_05603"/>
<keyword evidence="4" id="KW-0653">Protein transport</keyword>
<proteinExistence type="predicted"/>
<dbReference type="GO" id="GO:0006890">
    <property type="term" value="P:retrograde vesicle-mediated transport, Golgi to endoplasmic reticulum"/>
    <property type="evidence" value="ECO:0007669"/>
    <property type="project" value="InterPro"/>
</dbReference>
<feature type="region of interest" description="Disordered" evidence="5">
    <location>
        <begin position="243"/>
        <end position="267"/>
    </location>
</feature>
<dbReference type="eggNOG" id="ENOG502R87S">
    <property type="taxonomic scope" value="Eukaryota"/>
</dbReference>
<dbReference type="GO" id="GO:0005783">
    <property type="term" value="C:endoplasmic reticulum"/>
    <property type="evidence" value="ECO:0007669"/>
    <property type="project" value="UniProtKB-SubCell"/>
</dbReference>
<evidence type="ECO:0000256" key="5">
    <source>
        <dbReference type="SAM" id="MobiDB-lite"/>
    </source>
</evidence>
<keyword evidence="2" id="KW-0813">Transport</keyword>
<evidence type="ECO:0000259" key="6">
    <source>
        <dbReference type="Pfam" id="PF08314"/>
    </source>
</evidence>
<dbReference type="InterPro" id="IPR013244">
    <property type="entry name" value="Sec39_domain"/>
</dbReference>
<feature type="region of interest" description="Disordered" evidence="5">
    <location>
        <begin position="754"/>
        <end position="774"/>
    </location>
</feature>